<comment type="caution">
    <text evidence="9">The sequence shown here is derived from an EMBL/GenBank/DDBJ whole genome shotgun (WGS) entry which is preliminary data.</text>
</comment>
<dbReference type="CDD" id="cd06223">
    <property type="entry name" value="PRTases_typeI"/>
    <property type="match status" value="1"/>
</dbReference>
<keyword evidence="2" id="KW-0328">Glycosyltransferase</keyword>
<dbReference type="Pfam" id="PF00156">
    <property type="entry name" value="Pribosyltran"/>
    <property type="match status" value="1"/>
</dbReference>
<gene>
    <name evidence="9" type="ORF">A2755_01040</name>
</gene>
<keyword evidence="3" id="KW-0808">Transferase</keyword>
<dbReference type="InterPro" id="IPR023747">
    <property type="entry name" value="Xanthine_Guanine_PRibTrfase"/>
</dbReference>
<evidence type="ECO:0000256" key="3">
    <source>
        <dbReference type="ARBA" id="ARBA00022679"/>
    </source>
</evidence>
<keyword evidence="1" id="KW-1003">Cell membrane</keyword>
<keyword evidence="5" id="KW-0460">Magnesium</keyword>
<dbReference type="PANTHER" id="PTHR39563:SF1">
    <property type="entry name" value="XANTHINE-GUANINE PHOSPHORIBOSYLTRANSFERASE"/>
    <property type="match status" value="1"/>
</dbReference>
<dbReference type="EMBL" id="MGIP01000015">
    <property type="protein sequence ID" value="OGM90855.1"/>
    <property type="molecule type" value="Genomic_DNA"/>
</dbReference>
<protein>
    <recommendedName>
        <fullName evidence="8">Phosphoribosyltransferase domain-containing protein</fullName>
    </recommendedName>
</protein>
<proteinExistence type="predicted"/>
<feature type="domain" description="Phosphoribosyltransferase" evidence="8">
    <location>
        <begin position="9"/>
        <end position="109"/>
    </location>
</feature>
<sequence>MEAVRYSYENLKRDCADIAARLRQRGENYAGIVAIAGGGLLPAYMLSKLLNIKAIRCLCLSSYRDIDNAQGKLQHFDTATVILPNNDERWLIVDDIAETFTTLDYVCKLYPKNTTATLLVKNDKREPDVFARHVPIGVWVDFAWEVDMKAARQTAGTFDPTAK</sequence>
<evidence type="ECO:0000313" key="9">
    <source>
        <dbReference type="EMBL" id="OGM90855.1"/>
    </source>
</evidence>
<keyword evidence="6 7" id="KW-0472">Membrane</keyword>
<reference evidence="9 10" key="1">
    <citation type="journal article" date="2016" name="Nat. Commun.">
        <title>Thousands of microbial genomes shed light on interconnected biogeochemical processes in an aquifer system.</title>
        <authorList>
            <person name="Anantharaman K."/>
            <person name="Brown C.T."/>
            <person name="Hug L.A."/>
            <person name="Sharon I."/>
            <person name="Castelle C.J."/>
            <person name="Probst A.J."/>
            <person name="Thomas B.C."/>
            <person name="Singh A."/>
            <person name="Wilkins M.J."/>
            <person name="Karaoz U."/>
            <person name="Brodie E.L."/>
            <person name="Williams K.H."/>
            <person name="Hubbard S.S."/>
            <person name="Banfield J.F."/>
        </authorList>
    </citation>
    <scope>NUCLEOTIDE SEQUENCE [LARGE SCALE GENOMIC DNA]</scope>
</reference>
<accession>A0A1F8DSP8</accession>
<evidence type="ECO:0000313" key="10">
    <source>
        <dbReference type="Proteomes" id="UP000177029"/>
    </source>
</evidence>
<dbReference type="GO" id="GO:0000310">
    <property type="term" value="F:xanthine phosphoribosyltransferase activity"/>
    <property type="evidence" value="ECO:0007669"/>
    <property type="project" value="InterPro"/>
</dbReference>
<evidence type="ECO:0000256" key="4">
    <source>
        <dbReference type="ARBA" id="ARBA00022723"/>
    </source>
</evidence>
<feature type="transmembrane region" description="Helical" evidence="7">
    <location>
        <begin position="29"/>
        <end position="46"/>
    </location>
</feature>
<evidence type="ECO:0000256" key="1">
    <source>
        <dbReference type="ARBA" id="ARBA00022475"/>
    </source>
</evidence>
<evidence type="ECO:0000256" key="7">
    <source>
        <dbReference type="SAM" id="Phobius"/>
    </source>
</evidence>
<evidence type="ECO:0000259" key="8">
    <source>
        <dbReference type="Pfam" id="PF00156"/>
    </source>
</evidence>
<keyword evidence="4" id="KW-0479">Metal-binding</keyword>
<dbReference type="PANTHER" id="PTHR39563">
    <property type="entry name" value="XANTHINE PHOSPHORIBOSYLTRANSFERASE"/>
    <property type="match status" value="1"/>
</dbReference>
<evidence type="ECO:0000256" key="5">
    <source>
        <dbReference type="ARBA" id="ARBA00022842"/>
    </source>
</evidence>
<dbReference type="AlphaFoldDB" id="A0A1F8DSP8"/>
<organism evidence="9 10">
    <name type="scientific">Candidatus Wolfebacteria bacterium RIFCSPHIGHO2_01_FULL_48_22</name>
    <dbReference type="NCBI Taxonomy" id="1802555"/>
    <lineage>
        <taxon>Bacteria</taxon>
        <taxon>Candidatus Wolfeibacteriota</taxon>
    </lineage>
</organism>
<dbReference type="InterPro" id="IPR000836">
    <property type="entry name" value="PRTase_dom"/>
</dbReference>
<dbReference type="Gene3D" id="3.40.50.2020">
    <property type="match status" value="1"/>
</dbReference>
<keyword evidence="7" id="KW-1133">Transmembrane helix</keyword>
<dbReference type="Proteomes" id="UP000177029">
    <property type="component" value="Unassembled WGS sequence"/>
</dbReference>
<evidence type="ECO:0000256" key="6">
    <source>
        <dbReference type="ARBA" id="ARBA00023136"/>
    </source>
</evidence>
<evidence type="ECO:0000256" key="2">
    <source>
        <dbReference type="ARBA" id="ARBA00022676"/>
    </source>
</evidence>
<dbReference type="GO" id="GO:0046872">
    <property type="term" value="F:metal ion binding"/>
    <property type="evidence" value="ECO:0007669"/>
    <property type="project" value="UniProtKB-KW"/>
</dbReference>
<dbReference type="SUPFAM" id="SSF53271">
    <property type="entry name" value="PRTase-like"/>
    <property type="match status" value="1"/>
</dbReference>
<name>A0A1F8DSP8_9BACT</name>
<dbReference type="InterPro" id="IPR029057">
    <property type="entry name" value="PRTase-like"/>
</dbReference>
<keyword evidence="7" id="KW-0812">Transmembrane</keyword>
<dbReference type="STRING" id="1802555.A2755_01040"/>